<sequence>MHSLRPTRIAACLSAIFSLAAAAKPGFAATHLVTSCDDSASAATTPGTLRFEIGAAADTDIVDLSTLTSCSTITLHSGEIHFAVPNLSIVSSSSNRKTISGNLTNRVFNHAAAGTLEVDYLTITAGRYQAAAAAGGCIISGGTVVLTGSTVTGCAAKQTPAATLGNYAQGGGVFARKGMQMSNSVISGNVADAGSAPNSGGAQGGGVFVGQLGGVPSASNLAMKYSTLENNSVTPPPPGSGHDQNWGGGAFVAAGSLSLKNSTVNGNYAPSGGGLYQTANGQPTTVLISNSTISGNTAKGSGAGSGVGGLQVAGPLQILNSTIALNNGNVGGVRGSTSTTIQSSIIATNISDFQPLSKDFYQGNVNLSGTDNLIQSIGISPLPSGFITVTSDPQLVPLGNHGGHTMTHALLASSPALGMGNNSANLSVDQRGIGYSRPPTSPDIGAYQRQVNDDELFYDGFDR</sequence>
<accession>A0ABN1ICN0</accession>
<organism evidence="2 3">
    <name type="scientific">Dokdonella soli</name>
    <dbReference type="NCBI Taxonomy" id="529810"/>
    <lineage>
        <taxon>Bacteria</taxon>
        <taxon>Pseudomonadati</taxon>
        <taxon>Pseudomonadota</taxon>
        <taxon>Gammaproteobacteria</taxon>
        <taxon>Lysobacterales</taxon>
        <taxon>Rhodanobacteraceae</taxon>
        <taxon>Dokdonella</taxon>
    </lineage>
</organism>
<dbReference type="SUPFAM" id="SSF51126">
    <property type="entry name" value="Pectin lyase-like"/>
    <property type="match status" value="1"/>
</dbReference>
<dbReference type="EMBL" id="BAAAEU010000002">
    <property type="protein sequence ID" value="GAA0707147.1"/>
    <property type="molecule type" value="Genomic_DNA"/>
</dbReference>
<feature type="signal peptide" evidence="1">
    <location>
        <begin position="1"/>
        <end position="28"/>
    </location>
</feature>
<feature type="chain" id="PRO_5047434252" description="Right-handed parallel beta-helix repeat-containing protein" evidence="1">
    <location>
        <begin position="29"/>
        <end position="463"/>
    </location>
</feature>
<keyword evidence="3" id="KW-1185">Reference proteome</keyword>
<evidence type="ECO:0000313" key="2">
    <source>
        <dbReference type="EMBL" id="GAA0707147.1"/>
    </source>
</evidence>
<reference evidence="2 3" key="1">
    <citation type="journal article" date="2019" name="Int. J. Syst. Evol. Microbiol.">
        <title>The Global Catalogue of Microorganisms (GCM) 10K type strain sequencing project: providing services to taxonomists for standard genome sequencing and annotation.</title>
        <authorList>
            <consortium name="The Broad Institute Genomics Platform"/>
            <consortium name="The Broad Institute Genome Sequencing Center for Infectious Disease"/>
            <person name="Wu L."/>
            <person name="Ma J."/>
        </authorList>
    </citation>
    <scope>NUCLEOTIDE SEQUENCE [LARGE SCALE GENOMIC DNA]</scope>
    <source>
        <strain evidence="2 3">JCM 15421</strain>
    </source>
</reference>
<dbReference type="InterPro" id="IPR011050">
    <property type="entry name" value="Pectin_lyase_fold/virulence"/>
</dbReference>
<evidence type="ECO:0000256" key="1">
    <source>
        <dbReference type="SAM" id="SignalP"/>
    </source>
</evidence>
<comment type="caution">
    <text evidence="2">The sequence shown here is derived from an EMBL/GenBank/DDBJ whole genome shotgun (WGS) entry which is preliminary data.</text>
</comment>
<dbReference type="NCBIfam" id="NF041518">
    <property type="entry name" value="choice_anch_Q"/>
    <property type="match status" value="1"/>
</dbReference>
<evidence type="ECO:0000313" key="3">
    <source>
        <dbReference type="Proteomes" id="UP001501523"/>
    </source>
</evidence>
<dbReference type="Proteomes" id="UP001501523">
    <property type="component" value="Unassembled WGS sequence"/>
</dbReference>
<protein>
    <recommendedName>
        <fullName evidence="4">Right-handed parallel beta-helix repeat-containing protein</fullName>
    </recommendedName>
</protein>
<dbReference type="RefSeq" id="WP_343786940.1">
    <property type="nucleotide sequence ID" value="NZ_BAAAEU010000002.1"/>
</dbReference>
<name>A0ABN1ICN0_9GAMM</name>
<dbReference type="InterPro" id="IPR059226">
    <property type="entry name" value="Choice_anch_Q_dom"/>
</dbReference>
<keyword evidence="1" id="KW-0732">Signal</keyword>
<proteinExistence type="predicted"/>
<evidence type="ECO:0008006" key="4">
    <source>
        <dbReference type="Google" id="ProtNLM"/>
    </source>
</evidence>
<gene>
    <name evidence="2" type="ORF">GCM10009105_05690</name>
</gene>